<protein>
    <recommendedName>
        <fullName evidence="4">CASP-like protein</fullName>
    </recommendedName>
</protein>
<evidence type="ECO:0000313" key="2">
    <source>
        <dbReference type="EMBL" id="CAL4888962.1"/>
    </source>
</evidence>
<dbReference type="Proteomes" id="UP001497457">
    <property type="component" value="Chromosome 1b"/>
</dbReference>
<sequence>MDLVRILLLVFARAACFACAFVAIAMYPIDHDASAISTTIFLLSWIASGLECLLSGMYLCGLLMQNPLPHTHLRVCAVLIYIEWLIAFQTAGSGSAAIMTTKIAMSNNVHMDNYKKTMKYSIFVFAAGVFGLVSAFFNVILAKILRHPPHANHPQ</sequence>
<feature type="transmembrane region" description="Helical" evidence="1">
    <location>
        <begin position="75"/>
        <end position="100"/>
    </location>
</feature>
<dbReference type="EMBL" id="OZ075111">
    <property type="protein sequence ID" value="CAL4888962.1"/>
    <property type="molecule type" value="Genomic_DNA"/>
</dbReference>
<proteinExistence type="predicted"/>
<gene>
    <name evidence="2" type="ORF">URODEC1_LOCUS2480</name>
</gene>
<organism evidence="2 3">
    <name type="scientific">Urochloa decumbens</name>
    <dbReference type="NCBI Taxonomy" id="240449"/>
    <lineage>
        <taxon>Eukaryota</taxon>
        <taxon>Viridiplantae</taxon>
        <taxon>Streptophyta</taxon>
        <taxon>Embryophyta</taxon>
        <taxon>Tracheophyta</taxon>
        <taxon>Spermatophyta</taxon>
        <taxon>Magnoliopsida</taxon>
        <taxon>Liliopsida</taxon>
        <taxon>Poales</taxon>
        <taxon>Poaceae</taxon>
        <taxon>PACMAD clade</taxon>
        <taxon>Panicoideae</taxon>
        <taxon>Panicodae</taxon>
        <taxon>Paniceae</taxon>
        <taxon>Melinidinae</taxon>
        <taxon>Urochloa</taxon>
    </lineage>
</organism>
<keyword evidence="3" id="KW-1185">Reference proteome</keyword>
<name>A0ABC8VDX7_9POAL</name>
<keyword evidence="1" id="KW-1133">Transmembrane helix</keyword>
<evidence type="ECO:0008006" key="4">
    <source>
        <dbReference type="Google" id="ProtNLM"/>
    </source>
</evidence>
<dbReference type="AlphaFoldDB" id="A0ABC8VDX7"/>
<feature type="transmembrane region" description="Helical" evidence="1">
    <location>
        <begin position="120"/>
        <end position="141"/>
    </location>
</feature>
<keyword evidence="1" id="KW-0472">Membrane</keyword>
<evidence type="ECO:0000313" key="3">
    <source>
        <dbReference type="Proteomes" id="UP001497457"/>
    </source>
</evidence>
<accession>A0ABC8VDX7</accession>
<reference evidence="2" key="1">
    <citation type="submission" date="2024-10" db="EMBL/GenBank/DDBJ databases">
        <authorList>
            <person name="Ryan C."/>
        </authorList>
    </citation>
    <scope>NUCLEOTIDE SEQUENCE [LARGE SCALE GENOMIC DNA]</scope>
</reference>
<evidence type="ECO:0000256" key="1">
    <source>
        <dbReference type="SAM" id="Phobius"/>
    </source>
</evidence>
<feature type="transmembrane region" description="Helical" evidence="1">
    <location>
        <begin position="35"/>
        <end position="63"/>
    </location>
</feature>
<feature type="transmembrane region" description="Helical" evidence="1">
    <location>
        <begin position="7"/>
        <end position="29"/>
    </location>
</feature>
<keyword evidence="1" id="KW-0812">Transmembrane</keyword>